<proteinExistence type="predicted"/>
<dbReference type="SUPFAM" id="SSF46785">
    <property type="entry name" value="Winged helix' DNA-binding domain"/>
    <property type="match status" value="1"/>
</dbReference>
<dbReference type="InterPro" id="IPR002577">
    <property type="entry name" value="HTH_HxlR"/>
</dbReference>
<keyword evidence="3" id="KW-0804">Transcription</keyword>
<evidence type="ECO:0000256" key="3">
    <source>
        <dbReference type="ARBA" id="ARBA00023163"/>
    </source>
</evidence>
<dbReference type="Pfam" id="PF14864">
    <property type="entry name" value="Alkyl_sulf_C"/>
    <property type="match status" value="1"/>
</dbReference>
<reference evidence="5 6" key="1">
    <citation type="submission" date="2017-05" db="EMBL/GenBank/DDBJ databases">
        <title>Complete and WGS of Bordetella genogroups.</title>
        <authorList>
            <person name="Spilker T."/>
            <person name="LiPuma J."/>
        </authorList>
    </citation>
    <scope>NUCLEOTIDE SEQUENCE [LARGE SCALE GENOMIC DNA]</scope>
    <source>
        <strain evidence="5 6">AU17610</strain>
    </source>
</reference>
<evidence type="ECO:0000313" key="6">
    <source>
        <dbReference type="Proteomes" id="UP000217005"/>
    </source>
</evidence>
<evidence type="ECO:0000256" key="2">
    <source>
        <dbReference type="ARBA" id="ARBA00023125"/>
    </source>
</evidence>
<dbReference type="Gene3D" id="3.30.1050.10">
    <property type="entry name" value="SCP2 sterol-binding domain"/>
    <property type="match status" value="1"/>
</dbReference>
<dbReference type="InterPro" id="IPR029229">
    <property type="entry name" value="Alkyl_sulf_C"/>
</dbReference>
<dbReference type="InterPro" id="IPR036390">
    <property type="entry name" value="WH_DNA-bd_sf"/>
</dbReference>
<accession>A0A261SP61</accession>
<dbReference type="RefSeq" id="WP_094825540.1">
    <property type="nucleotide sequence ID" value="NZ_NEVL01000002.1"/>
</dbReference>
<dbReference type="Pfam" id="PF01638">
    <property type="entry name" value="HxlR"/>
    <property type="match status" value="1"/>
</dbReference>
<feature type="domain" description="HTH hxlR-type" evidence="4">
    <location>
        <begin position="11"/>
        <end position="109"/>
    </location>
</feature>
<dbReference type="PANTHER" id="PTHR33204:SF18">
    <property type="entry name" value="TRANSCRIPTIONAL REGULATORY PROTEIN"/>
    <property type="match status" value="1"/>
</dbReference>
<organism evidence="5 6">
    <name type="scientific">Bordetella genomosp. 1</name>
    <dbReference type="NCBI Taxonomy" id="1395607"/>
    <lineage>
        <taxon>Bacteria</taxon>
        <taxon>Pseudomonadati</taxon>
        <taxon>Pseudomonadota</taxon>
        <taxon>Betaproteobacteria</taxon>
        <taxon>Burkholderiales</taxon>
        <taxon>Alcaligenaceae</taxon>
        <taxon>Bordetella</taxon>
    </lineage>
</organism>
<protein>
    <submittedName>
        <fullName evidence="5">Transcriptional regulator</fullName>
    </submittedName>
</protein>
<dbReference type="InterPro" id="IPR036388">
    <property type="entry name" value="WH-like_DNA-bd_sf"/>
</dbReference>
<dbReference type="Gene3D" id="1.10.10.10">
    <property type="entry name" value="Winged helix-like DNA-binding domain superfamily/Winged helix DNA-binding domain"/>
    <property type="match status" value="1"/>
</dbReference>
<dbReference type="OrthoDB" id="9807069at2"/>
<dbReference type="EMBL" id="NEVL01000002">
    <property type="protein sequence ID" value="OZI39166.1"/>
    <property type="molecule type" value="Genomic_DNA"/>
</dbReference>
<sequence length="225" mass="24025">MAGKRSYDDGCASAHALELIGERWALLIVRELLLGPKRFTDLRIGLPAISPNVLTQRLTELEAGAVLRRRKLPPPAGAWVYELTEWGQQLEPIVLGLGAWGARSPQLPQALPLSDDALALSWRAMADPNALSGPPLRLQIEMAQGRYAVEVRDGRFAIARGTRADAQATVRASTEVLAALTYAGADLDAVLRAGQAQLTGERAALARFVGLFTLPAPAPAARPGP</sequence>
<dbReference type="AlphaFoldDB" id="A0A261SP61"/>
<evidence type="ECO:0000259" key="4">
    <source>
        <dbReference type="PROSITE" id="PS51118"/>
    </source>
</evidence>
<keyword evidence="1" id="KW-0805">Transcription regulation</keyword>
<evidence type="ECO:0000313" key="5">
    <source>
        <dbReference type="EMBL" id="OZI39166.1"/>
    </source>
</evidence>
<comment type="caution">
    <text evidence="5">The sequence shown here is derived from an EMBL/GenBank/DDBJ whole genome shotgun (WGS) entry which is preliminary data.</text>
</comment>
<gene>
    <name evidence="5" type="ORF">CEG14_06465</name>
</gene>
<dbReference type="PANTHER" id="PTHR33204">
    <property type="entry name" value="TRANSCRIPTIONAL REGULATOR, MARR FAMILY"/>
    <property type="match status" value="1"/>
</dbReference>
<dbReference type="SUPFAM" id="SSF55718">
    <property type="entry name" value="SCP-like"/>
    <property type="match status" value="1"/>
</dbReference>
<evidence type="ECO:0000256" key="1">
    <source>
        <dbReference type="ARBA" id="ARBA00023015"/>
    </source>
</evidence>
<dbReference type="GO" id="GO:0003677">
    <property type="term" value="F:DNA binding"/>
    <property type="evidence" value="ECO:0007669"/>
    <property type="project" value="UniProtKB-KW"/>
</dbReference>
<dbReference type="Proteomes" id="UP000217005">
    <property type="component" value="Unassembled WGS sequence"/>
</dbReference>
<dbReference type="PROSITE" id="PS51118">
    <property type="entry name" value="HTH_HXLR"/>
    <property type="match status" value="1"/>
</dbReference>
<keyword evidence="2" id="KW-0238">DNA-binding</keyword>
<dbReference type="InterPro" id="IPR036527">
    <property type="entry name" value="SCP2_sterol-bd_dom_sf"/>
</dbReference>
<name>A0A261SP61_9BORD</name>